<dbReference type="AlphaFoldDB" id="A0ABD6A827"/>
<dbReference type="EMBL" id="JBHTBF010000002">
    <property type="protein sequence ID" value="MFC7316555.1"/>
    <property type="molecule type" value="Genomic_DNA"/>
</dbReference>
<organism evidence="4 5">
    <name type="scientific">Halomarina halobia</name>
    <dbReference type="NCBI Taxonomy" id="3033386"/>
    <lineage>
        <taxon>Archaea</taxon>
        <taxon>Methanobacteriati</taxon>
        <taxon>Methanobacteriota</taxon>
        <taxon>Stenosarchaea group</taxon>
        <taxon>Halobacteria</taxon>
        <taxon>Halobacteriales</taxon>
        <taxon>Natronomonadaceae</taxon>
        <taxon>Halomarina</taxon>
    </lineage>
</organism>
<dbReference type="SUPFAM" id="SSF48208">
    <property type="entry name" value="Six-hairpin glycosidases"/>
    <property type="match status" value="1"/>
</dbReference>
<dbReference type="Pfam" id="PF19291">
    <property type="entry name" value="TREH_N"/>
    <property type="match status" value="1"/>
</dbReference>
<comment type="caution">
    <text evidence="4">The sequence shown here is derived from an EMBL/GenBank/DDBJ whole genome shotgun (WGS) entry which is preliminary data.</text>
</comment>
<dbReference type="InterPro" id="IPR011613">
    <property type="entry name" value="GH15-like"/>
</dbReference>
<accession>A0ABD6A827</accession>
<feature type="domain" description="Trehalase-like N-terminal" evidence="3">
    <location>
        <begin position="8"/>
        <end position="195"/>
    </location>
</feature>
<name>A0ABD6A827_9EURY</name>
<dbReference type="GeneID" id="79316806"/>
<keyword evidence="5" id="KW-1185">Reference proteome</keyword>
<dbReference type="GO" id="GO:0004553">
    <property type="term" value="F:hydrolase activity, hydrolyzing O-glycosyl compounds"/>
    <property type="evidence" value="ECO:0007669"/>
    <property type="project" value="UniProtKB-ARBA"/>
</dbReference>
<dbReference type="InterPro" id="IPR008928">
    <property type="entry name" value="6-hairpin_glycosidase_sf"/>
</dbReference>
<evidence type="ECO:0000259" key="2">
    <source>
        <dbReference type="Pfam" id="PF00723"/>
    </source>
</evidence>
<dbReference type="Gene3D" id="1.50.10.10">
    <property type="match status" value="1"/>
</dbReference>
<dbReference type="Proteomes" id="UP001596547">
    <property type="component" value="Unassembled WGS sequence"/>
</dbReference>
<comment type="similarity">
    <text evidence="1">Belongs to the glycosyl hydrolase 15 family.</text>
</comment>
<evidence type="ECO:0000313" key="4">
    <source>
        <dbReference type="EMBL" id="MFC7316555.1"/>
    </source>
</evidence>
<reference evidence="4 5" key="1">
    <citation type="journal article" date="2019" name="Int. J. Syst. Evol. Microbiol.">
        <title>The Global Catalogue of Microorganisms (GCM) 10K type strain sequencing project: providing services to taxonomists for standard genome sequencing and annotation.</title>
        <authorList>
            <consortium name="The Broad Institute Genomics Platform"/>
            <consortium name="The Broad Institute Genome Sequencing Center for Infectious Disease"/>
            <person name="Wu L."/>
            <person name="Ma J."/>
        </authorList>
    </citation>
    <scope>NUCLEOTIDE SEQUENCE [LARGE SCALE GENOMIC DNA]</scope>
    <source>
        <strain evidence="4 5">PSR21</strain>
    </source>
</reference>
<dbReference type="InterPro" id="IPR045582">
    <property type="entry name" value="Trehalase-like_N"/>
</dbReference>
<dbReference type="Pfam" id="PF00723">
    <property type="entry name" value="Glyco_hydro_15"/>
    <property type="match status" value="1"/>
</dbReference>
<feature type="domain" description="GH15-like" evidence="2">
    <location>
        <begin position="231"/>
        <end position="593"/>
    </location>
</feature>
<proteinExistence type="inferred from homology"/>
<keyword evidence="4" id="KW-0378">Hydrolase</keyword>
<evidence type="ECO:0000313" key="5">
    <source>
        <dbReference type="Proteomes" id="UP001596547"/>
    </source>
</evidence>
<dbReference type="PANTHER" id="PTHR31616">
    <property type="entry name" value="TREHALASE"/>
    <property type="match status" value="1"/>
</dbReference>
<evidence type="ECO:0000259" key="3">
    <source>
        <dbReference type="Pfam" id="PF19291"/>
    </source>
</evidence>
<dbReference type="InterPro" id="IPR012341">
    <property type="entry name" value="6hp_glycosidase-like_sf"/>
</dbReference>
<evidence type="ECO:0000256" key="1">
    <source>
        <dbReference type="ARBA" id="ARBA00006188"/>
    </source>
</evidence>
<gene>
    <name evidence="4" type="ORF">ACFQPE_07040</name>
</gene>
<protein>
    <submittedName>
        <fullName evidence="4">Glycoside hydrolase family 15 protein</fullName>
    </submittedName>
</protein>
<sequence>MTRNVSEYPPLEAYGLVGNLETCALVSVDGSVDWCPLPHLESPSVFARLLDAERGGRFGVRPAAAYESTQRYLDRTNVLRTEFRTAMGDLAVTDFMPIVEDGGERIRPPTMCRRVTCERGRTEVEVAFEPRFDYARAETTVEARDDGLLAAGGEESAFLTTDRPFDVSDGEATATVTLTEGDAEWFVLRYGDAEPVADGTAGRLLDDTVSFWRGWAHSCTESECVFGGPWHDQVVRSGLVLKLLTHRETGAIAAAPTTSLPEDVGGVRNWDYRYNWIRDAAFTIQALSNLHHGAEARSYFEWFLDRCRAEDPERIQPLYGLHGDPDLEERELEHLSGYRGSSPVRVGNGAIHQRQLDIYGELVLAVYETVSDDGTLDRDDWDAVRAIVDYVPEVWREPDAGIWEVRGGPRHFVFSKLMCWVALDRGIAIAEEHGFDAPLDRWRAVRNEIREAVLERGYSEERGAFVRAFDDDALDATALLVPFVGFLPFDDERVQRTVEAIRTGLTTEEGLVRRYDGDDGLPGEEGTFVLCSFWLVDALALSGRVEEAREVFLGVLDYANPLGLLAEVIDEDGGVQVGNYPQAFSHVGLVNSALYLGRAAGRTGAGIEPMGLELGRGTGASEE</sequence>
<dbReference type="PANTHER" id="PTHR31616:SF0">
    <property type="entry name" value="GLUCAN 1,4-ALPHA-GLUCOSIDASE"/>
    <property type="match status" value="1"/>
</dbReference>
<dbReference type="RefSeq" id="WP_276304182.1">
    <property type="nucleotide sequence ID" value="NZ_CP119992.1"/>
</dbReference>